<dbReference type="PIRSF" id="PIRSF025624">
    <property type="entry name" value="ACT_PheB"/>
    <property type="match status" value="1"/>
</dbReference>
<dbReference type="InterPro" id="IPR045865">
    <property type="entry name" value="ACT-like_dom_sf"/>
</dbReference>
<keyword evidence="4" id="KW-1185">Reference proteome</keyword>
<comment type="similarity">
    <text evidence="1">Belongs to the UPF0735 family.</text>
</comment>
<comment type="caution">
    <text evidence="3">The sequence shown here is derived from an EMBL/GenBank/DDBJ whole genome shotgun (WGS) entry which is preliminary data.</text>
</comment>
<dbReference type="InterPro" id="IPR008310">
    <property type="entry name" value="UPF0735_ACT_dom-cont"/>
</dbReference>
<evidence type="ECO:0000259" key="2">
    <source>
        <dbReference type="PROSITE" id="PS51671"/>
    </source>
</evidence>
<proteinExistence type="inferred from homology"/>
<feature type="domain" description="ACT" evidence="2">
    <location>
        <begin position="69"/>
        <end position="144"/>
    </location>
</feature>
<dbReference type="Proteomes" id="UP000180254">
    <property type="component" value="Unassembled WGS sequence"/>
</dbReference>
<accession>A0A1S1V760</accession>
<reference evidence="3 4" key="1">
    <citation type="submission" date="2016-09" db="EMBL/GenBank/DDBJ databases">
        <title>Genome sequence of Eubacterium angustum.</title>
        <authorList>
            <person name="Poehlein A."/>
            <person name="Daniel R."/>
        </authorList>
    </citation>
    <scope>NUCLEOTIDE SEQUENCE [LARGE SCALE GENOMIC DNA]</scope>
    <source>
        <strain evidence="3 4">DSM 1989</strain>
    </source>
</reference>
<dbReference type="InterPro" id="IPR002912">
    <property type="entry name" value="ACT_dom"/>
</dbReference>
<dbReference type="OrthoDB" id="9788773at2"/>
<dbReference type="SUPFAM" id="SSF55021">
    <property type="entry name" value="ACT-like"/>
    <property type="match status" value="1"/>
</dbReference>
<name>A0A1S1V760_9FIRM</name>
<dbReference type="PROSITE" id="PS51671">
    <property type="entry name" value="ACT"/>
    <property type="match status" value="1"/>
</dbReference>
<evidence type="ECO:0000256" key="1">
    <source>
        <dbReference type="HAMAP-Rule" id="MF_00707"/>
    </source>
</evidence>
<gene>
    <name evidence="3" type="ORF">EUAN_20900</name>
</gene>
<dbReference type="EMBL" id="MKIE01000011">
    <property type="protein sequence ID" value="OHW61549.1"/>
    <property type="molecule type" value="Genomic_DNA"/>
</dbReference>
<dbReference type="NCBIfam" id="NF003361">
    <property type="entry name" value="PRK04435.1"/>
    <property type="match status" value="1"/>
</dbReference>
<sequence length="145" mass="16066">MSDRYLVIDKEILPDVFEKVMMAKELLRSGKVREVTEATRTVGVSRSTFYKYKDKVFSYSENEAGKKVIISFMLNHMQGVLSNVLQVISANGGNILTINQEIPINHIASVNITIESNGLTKSLDELIGELDSILGVQSVSVLAME</sequence>
<dbReference type="HAMAP" id="MF_00707">
    <property type="entry name" value="UPF0735"/>
    <property type="match status" value="1"/>
</dbReference>
<dbReference type="AlphaFoldDB" id="A0A1S1V760"/>
<protein>
    <recommendedName>
        <fullName evidence="1">UPF0735 ACT domain-containing protein EUAN_20900</fullName>
    </recommendedName>
</protein>
<organism evidence="3 4">
    <name type="scientific">Andreesenia angusta</name>
    <dbReference type="NCBI Taxonomy" id="39480"/>
    <lineage>
        <taxon>Bacteria</taxon>
        <taxon>Bacillati</taxon>
        <taxon>Bacillota</taxon>
        <taxon>Tissierellia</taxon>
        <taxon>Tissierellales</taxon>
        <taxon>Gottschalkiaceae</taxon>
        <taxon>Andreesenia</taxon>
    </lineage>
</organism>
<dbReference type="STRING" id="39480.EUAN_20900"/>
<evidence type="ECO:0000313" key="4">
    <source>
        <dbReference type="Proteomes" id="UP000180254"/>
    </source>
</evidence>
<dbReference type="Gene3D" id="3.30.70.260">
    <property type="match status" value="1"/>
</dbReference>
<evidence type="ECO:0000313" key="3">
    <source>
        <dbReference type="EMBL" id="OHW61549.1"/>
    </source>
</evidence>